<feature type="compositionally biased region" description="Low complexity" evidence="2">
    <location>
        <begin position="1479"/>
        <end position="1490"/>
    </location>
</feature>
<evidence type="ECO:0000313" key="5">
    <source>
        <dbReference type="EMBL" id="KAG2499518.1"/>
    </source>
</evidence>
<protein>
    <recommendedName>
        <fullName evidence="4">Protein kinase domain-containing protein</fullName>
    </recommendedName>
</protein>
<feature type="compositionally biased region" description="Low complexity" evidence="2">
    <location>
        <begin position="941"/>
        <end position="965"/>
    </location>
</feature>
<name>A0A835YBA5_9CHLO</name>
<keyword evidence="3" id="KW-0812">Transmembrane</keyword>
<dbReference type="CDD" id="cd14014">
    <property type="entry name" value="STKc_PknB_like"/>
    <property type="match status" value="1"/>
</dbReference>
<proteinExistence type="predicted"/>
<feature type="compositionally biased region" description="Pro residues" evidence="2">
    <location>
        <begin position="592"/>
        <end position="607"/>
    </location>
</feature>
<feature type="compositionally biased region" description="Gly residues" evidence="2">
    <location>
        <begin position="696"/>
        <end position="716"/>
    </location>
</feature>
<dbReference type="InterPro" id="IPR011009">
    <property type="entry name" value="Kinase-like_dom_sf"/>
</dbReference>
<evidence type="ECO:0000256" key="1">
    <source>
        <dbReference type="PROSITE-ProRule" id="PRU10141"/>
    </source>
</evidence>
<feature type="compositionally biased region" description="Low complexity" evidence="2">
    <location>
        <begin position="1562"/>
        <end position="1571"/>
    </location>
</feature>
<feature type="compositionally biased region" description="Low complexity" evidence="2">
    <location>
        <begin position="1500"/>
        <end position="1509"/>
    </location>
</feature>
<dbReference type="InterPro" id="IPR051681">
    <property type="entry name" value="Ser/Thr_Kinases-Pseudokinases"/>
</dbReference>
<dbReference type="OrthoDB" id="626167at2759"/>
<dbReference type="InterPro" id="IPR000719">
    <property type="entry name" value="Prot_kinase_dom"/>
</dbReference>
<dbReference type="Gene3D" id="1.10.510.10">
    <property type="entry name" value="Transferase(Phosphotransferase) domain 1"/>
    <property type="match status" value="1"/>
</dbReference>
<feature type="binding site" evidence="1">
    <location>
        <position position="827"/>
    </location>
    <ligand>
        <name>ATP</name>
        <dbReference type="ChEBI" id="CHEBI:30616"/>
    </ligand>
</feature>
<keyword evidence="3" id="KW-0472">Membrane</keyword>
<organism evidence="5 6">
    <name type="scientific">Edaphochlamys debaryana</name>
    <dbReference type="NCBI Taxonomy" id="47281"/>
    <lineage>
        <taxon>Eukaryota</taxon>
        <taxon>Viridiplantae</taxon>
        <taxon>Chlorophyta</taxon>
        <taxon>core chlorophytes</taxon>
        <taxon>Chlorophyceae</taxon>
        <taxon>CS clade</taxon>
        <taxon>Chlamydomonadales</taxon>
        <taxon>Chlamydomonadales incertae sedis</taxon>
        <taxon>Edaphochlamys</taxon>
    </lineage>
</organism>
<evidence type="ECO:0000256" key="2">
    <source>
        <dbReference type="SAM" id="MobiDB-lite"/>
    </source>
</evidence>
<feature type="compositionally biased region" description="Low complexity" evidence="2">
    <location>
        <begin position="717"/>
        <end position="727"/>
    </location>
</feature>
<feature type="compositionally biased region" description="Low complexity" evidence="2">
    <location>
        <begin position="1320"/>
        <end position="1332"/>
    </location>
</feature>
<keyword evidence="1" id="KW-0547">Nucleotide-binding</keyword>
<evidence type="ECO:0000256" key="3">
    <source>
        <dbReference type="SAM" id="Phobius"/>
    </source>
</evidence>
<dbReference type="GO" id="GO:0004674">
    <property type="term" value="F:protein serine/threonine kinase activity"/>
    <property type="evidence" value="ECO:0007669"/>
    <property type="project" value="TreeGrafter"/>
</dbReference>
<reference evidence="5" key="1">
    <citation type="journal article" date="2020" name="bioRxiv">
        <title>Comparative genomics of Chlamydomonas.</title>
        <authorList>
            <person name="Craig R.J."/>
            <person name="Hasan A.R."/>
            <person name="Ness R.W."/>
            <person name="Keightley P.D."/>
        </authorList>
    </citation>
    <scope>NUCLEOTIDE SEQUENCE</scope>
    <source>
        <strain evidence="5">CCAP 11/70</strain>
    </source>
</reference>
<dbReference type="PROSITE" id="PS00107">
    <property type="entry name" value="PROTEIN_KINASE_ATP"/>
    <property type="match status" value="1"/>
</dbReference>
<feature type="region of interest" description="Disordered" evidence="2">
    <location>
        <begin position="1625"/>
        <end position="1651"/>
    </location>
</feature>
<feature type="region of interest" description="Disordered" evidence="2">
    <location>
        <begin position="680"/>
        <end position="752"/>
    </location>
</feature>
<dbReference type="PANTHER" id="PTHR44329">
    <property type="entry name" value="SERINE/THREONINE-PROTEIN KINASE TNNI3K-RELATED"/>
    <property type="match status" value="1"/>
</dbReference>
<sequence>MASPAFLLTPGATVEIVSANLTGVRLAKAGSSVGPLSLLSVSVQPTALLALRDVFLETDCATLAEFQRWYTATRPANASLDASGDLYFAAHQQTGIALTACTITCRRPALLDSSSPAAGGAGGTVLAVRSDLDLYNAISLADSYTAPVTFAVQASINLTSPLWSAQAVLSRSAALVGDIPAGSGLGGRGRPVLDLQDLTSVVYLAEGVVLSARGLAFSNAGMVFGTASLPYTGLGLVSCFMWFFDLRRSLAPRPPNQLQLTDCDIIVYPEDLEHMELWTVFVTTTTGPMAQWAAPFRTGVNEVQADPTASPALRYSVLDAYGMRFANVSLLAAGSPAAPLALTARRAGVPLYQLYTPLNTTVVPVWTQADLKTALANAQRFPQCSPISNTTLYLHLFTNLTIDPRAWPTGGYGLSCNVTISGTPSRPGSTWLNFNLIPRFVTLTNRAALSFRSLTLLNMPSSSRTYDLSSLDSTTLPLWPVARTPLPSPDPLLASLPPALALRDCALVLPLEEYRAVAGVLGLAEGRFPSPALNASLAAYELVYSVAHRITLSSFTGWGMQAVTTSIADPTNYPDAVLLSNTVYNTAAIAASPPPPPSASPAPPPPRGNTAAVPSNAATGGGDTGPSSTAVVAIAVAVPLGAGVLGAAAGVMLYFTIRRRKRRRTRSLLDGAAGVTAVGAHHVNGGGNTPVSRGSGATGSKGLGTGGVGSGGGSGGAAAVSASTPGSRLSPDSAAAGSAATDGAANGNGNGWNAARASDVSVLLGEGEETDAGSEAPPPLHVELHQLILDFAREIEDQHLTIQGPLGSGGFATVYRGTWRGIDVAVKVIEFQDRAAVPEGDQKLQTRAMTEAAIAANIQHPNVVTTYSYDIRAVQPHEPATEAPTNSTLLGIGPAPEGAAAAAAAAAAAGPGAVGPGAAGNALLLAGGVGGVGGARPHRVSASSGHSGMGGAASPARGSRRGSASGSVQQLGAGAAVAVPSMWRLYLIQEFCEVGSLRVALENHMLKGLDGQPNLPMILRLALDVVRGLQHLHRKNIVHGDLTPGNILLKADLSRPGRYVGKLADFGLSVKMNPAQTSVDNNRTGTPFYASPEVRQHGNLTKASDVFALGVVLWEMYHGRPCYQRVRGVKNYVHATGYPSFPPACPGPYAELAVRCLRRSLEDRPALAEAHEVLRSLLMLISGPSSASYAPSEATTATHSRAGSVADWQLGGPTPLMGLGPAGMGQVLDNAVYGMGSLYGSRASSMYGGAAAAGGTAGSSGRSLVGAMGGPGALAAAGAQLLAPQAALMAPPPDAAAGPRAMTNAEWGPPPGPGAGTGTATGCSSAGSATPALQNCGSWPRDHGPGPGTMARGSRMQPAASPGGGGGVAAGVAAPPPPGGGLDLAQVLQAQQILQQYALQQQQYQQQHAQQQLAALQAQQRYMQGPGQAQAQGGAGEGAQYQEYDAQAAQAQAQAQAQQDLDGQYPSGPLTLAPSNQPRTGATGATTSGASGSGSGTGSGTHTRGRPGSHPQVDLGLHQQQAAAAAGASAGFQWPQLSGQHSPRHMQPLAQAPAPVPPPAAAPQQLQGVGQSVMSPGAPRGGQQMQPEPAQQRPPMPPPSQQHVPVAAVQHADVAPAAGAAAAAQLTSGATSEPFCTPPGSVTTTGPGSTS</sequence>
<dbReference type="EMBL" id="JAEHOE010000006">
    <property type="protein sequence ID" value="KAG2499518.1"/>
    <property type="molecule type" value="Genomic_DNA"/>
</dbReference>
<keyword evidence="6" id="KW-1185">Reference proteome</keyword>
<dbReference type="PROSITE" id="PS50011">
    <property type="entry name" value="PROTEIN_KINASE_DOM"/>
    <property type="match status" value="1"/>
</dbReference>
<dbReference type="Pfam" id="PF07714">
    <property type="entry name" value="PK_Tyr_Ser-Thr"/>
    <property type="match status" value="1"/>
</dbReference>
<keyword evidence="3" id="KW-1133">Transmembrane helix</keyword>
<feature type="region of interest" description="Disordered" evidence="2">
    <location>
        <begin position="937"/>
        <end position="965"/>
    </location>
</feature>
<dbReference type="Proteomes" id="UP000612055">
    <property type="component" value="Unassembled WGS sequence"/>
</dbReference>
<dbReference type="GO" id="GO:0005524">
    <property type="term" value="F:ATP binding"/>
    <property type="evidence" value="ECO:0007669"/>
    <property type="project" value="UniProtKB-UniRule"/>
</dbReference>
<gene>
    <name evidence="5" type="ORF">HYH03_002465</name>
</gene>
<feature type="compositionally biased region" description="Low complexity" evidence="2">
    <location>
        <begin position="734"/>
        <end position="752"/>
    </location>
</feature>
<dbReference type="PROSITE" id="PS00109">
    <property type="entry name" value="PROTEIN_KINASE_TYR"/>
    <property type="match status" value="1"/>
</dbReference>
<comment type="caution">
    <text evidence="5">The sequence shown here is derived from an EMBL/GenBank/DDBJ whole genome shotgun (WGS) entry which is preliminary data.</text>
</comment>
<feature type="domain" description="Protein kinase" evidence="4">
    <location>
        <begin position="800"/>
        <end position="1174"/>
    </location>
</feature>
<dbReference type="InterPro" id="IPR001245">
    <property type="entry name" value="Ser-Thr/Tyr_kinase_cat_dom"/>
</dbReference>
<feature type="region of interest" description="Disordered" evidence="2">
    <location>
        <begin position="1450"/>
        <end position="1513"/>
    </location>
</feature>
<feature type="region of interest" description="Disordered" evidence="2">
    <location>
        <begin position="1292"/>
        <end position="1377"/>
    </location>
</feature>
<dbReference type="Gene3D" id="3.30.200.20">
    <property type="entry name" value="Phosphorylase Kinase, domain 1"/>
    <property type="match status" value="1"/>
</dbReference>
<dbReference type="SUPFAM" id="SSF56112">
    <property type="entry name" value="Protein kinase-like (PK-like)"/>
    <property type="match status" value="1"/>
</dbReference>
<keyword evidence="1" id="KW-0067">ATP-binding</keyword>
<dbReference type="InterPro" id="IPR008266">
    <property type="entry name" value="Tyr_kinase_AS"/>
</dbReference>
<dbReference type="InterPro" id="IPR017441">
    <property type="entry name" value="Protein_kinase_ATP_BS"/>
</dbReference>
<feature type="compositionally biased region" description="Low complexity" evidence="2">
    <location>
        <begin position="1638"/>
        <end position="1651"/>
    </location>
</feature>
<feature type="region of interest" description="Disordered" evidence="2">
    <location>
        <begin position="590"/>
        <end position="624"/>
    </location>
</feature>
<dbReference type="PANTHER" id="PTHR44329:SF214">
    <property type="entry name" value="PROTEIN KINASE DOMAIN-CONTAINING PROTEIN"/>
    <property type="match status" value="1"/>
</dbReference>
<accession>A0A835YBA5</accession>
<feature type="compositionally biased region" description="Low complexity" evidence="2">
    <location>
        <begin position="1450"/>
        <end position="1459"/>
    </location>
</feature>
<evidence type="ECO:0000313" key="6">
    <source>
        <dbReference type="Proteomes" id="UP000612055"/>
    </source>
</evidence>
<evidence type="ECO:0000259" key="4">
    <source>
        <dbReference type="PROSITE" id="PS50011"/>
    </source>
</evidence>
<feature type="region of interest" description="Disordered" evidence="2">
    <location>
        <begin position="1534"/>
        <end position="1606"/>
    </location>
</feature>
<feature type="transmembrane region" description="Helical" evidence="3">
    <location>
        <begin position="631"/>
        <end position="657"/>
    </location>
</feature>